<dbReference type="Proteomes" id="UP000626109">
    <property type="component" value="Unassembled WGS sequence"/>
</dbReference>
<gene>
    <name evidence="2" type="ORF">PGLA2088_LOCUS38091</name>
</gene>
<evidence type="ECO:0000256" key="1">
    <source>
        <dbReference type="SAM" id="MobiDB-lite"/>
    </source>
</evidence>
<organism evidence="2 3">
    <name type="scientific">Polarella glacialis</name>
    <name type="common">Dinoflagellate</name>
    <dbReference type="NCBI Taxonomy" id="89957"/>
    <lineage>
        <taxon>Eukaryota</taxon>
        <taxon>Sar</taxon>
        <taxon>Alveolata</taxon>
        <taxon>Dinophyceae</taxon>
        <taxon>Suessiales</taxon>
        <taxon>Suessiaceae</taxon>
        <taxon>Polarella</taxon>
    </lineage>
</organism>
<dbReference type="EMBL" id="CAJNNW010032656">
    <property type="protein sequence ID" value="CAE8714601.1"/>
    <property type="molecule type" value="Genomic_DNA"/>
</dbReference>
<proteinExistence type="predicted"/>
<sequence>MSFSPPRIQHKRKTEHVGPALEEPLPLRHAGPVPYPVPPVLHDEEGIDDEQEALLVATSSEIEFELVELSGHVVAKGAWSATFRADCLYKSALLAKPGRQCRLLQGALEIMPFTPLAALDLTLGTCIQVVWLSNSAADIFS</sequence>
<accession>A0A813KS96</accession>
<evidence type="ECO:0000313" key="3">
    <source>
        <dbReference type="Proteomes" id="UP000626109"/>
    </source>
</evidence>
<evidence type="ECO:0000313" key="2">
    <source>
        <dbReference type="EMBL" id="CAE8714601.1"/>
    </source>
</evidence>
<dbReference type="AlphaFoldDB" id="A0A813KS96"/>
<protein>
    <submittedName>
        <fullName evidence="2">Uncharacterized protein</fullName>
    </submittedName>
</protein>
<feature type="region of interest" description="Disordered" evidence="1">
    <location>
        <begin position="1"/>
        <end position="25"/>
    </location>
</feature>
<reference evidence="2" key="1">
    <citation type="submission" date="2021-02" db="EMBL/GenBank/DDBJ databases">
        <authorList>
            <person name="Dougan E. K."/>
            <person name="Rhodes N."/>
            <person name="Thang M."/>
            <person name="Chan C."/>
        </authorList>
    </citation>
    <scope>NUCLEOTIDE SEQUENCE</scope>
</reference>
<name>A0A813KS96_POLGL</name>
<comment type="caution">
    <text evidence="2">The sequence shown here is derived from an EMBL/GenBank/DDBJ whole genome shotgun (WGS) entry which is preliminary data.</text>
</comment>